<feature type="compositionally biased region" description="Basic and acidic residues" evidence="1">
    <location>
        <begin position="252"/>
        <end position="263"/>
    </location>
</feature>
<feature type="compositionally biased region" description="Basic residues" evidence="1">
    <location>
        <begin position="287"/>
        <end position="299"/>
    </location>
</feature>
<feature type="compositionally biased region" description="Acidic residues" evidence="1">
    <location>
        <begin position="394"/>
        <end position="403"/>
    </location>
</feature>
<protein>
    <recommendedName>
        <fullName evidence="4">Mucin</fullName>
    </recommendedName>
</protein>
<dbReference type="Proteomes" id="UP000225277">
    <property type="component" value="Unassembled WGS sequence"/>
</dbReference>
<feature type="compositionally biased region" description="Polar residues" evidence="1">
    <location>
        <begin position="267"/>
        <end position="282"/>
    </location>
</feature>
<reference evidence="2 3" key="1">
    <citation type="submission" date="2016-03" db="EMBL/GenBank/DDBJ databases">
        <authorList>
            <person name="Ploux O."/>
        </authorList>
    </citation>
    <scope>NUCLEOTIDE SEQUENCE [LARGE SCALE GENOMIC DNA]</scope>
    <source>
        <strain evidence="2 3">URUG2</strain>
    </source>
</reference>
<dbReference type="GeneID" id="35598110"/>
<dbReference type="EMBL" id="FJUY01000003">
    <property type="protein sequence ID" value="CZT17067.1"/>
    <property type="molecule type" value="Genomic_DNA"/>
</dbReference>
<sequence>MSPRSHHAPPGSLLSRWLSSDDEVTTTTPPPPPPPPLTTITTTTSSSRLPQPIGRTAKAVSSMFSTSPRSSAGMVSPAEYACLPTSIQRKYFSSVERLRIAQESAAQSRGETVAIKGPCLSLDPSADVLRPRTAHASFGISSFKEAVAAPRCRLDADVDEHQALRFLALPSKVKRAHFTREELILLTESSERVLGWAALHSSPHRVRQDRHGSVGSSRSFSTDSGDCFPDMEKDWLDSKTDSLKSLEHVDADETSDMHPHVGDEGASATTVNLSQSRPTLISIQRPASRRTKAKSRKRISVLAPLPLPPPRLSPAVPSFPLPPTSRPTEPSPETTYYKDTDARSKLREFLTSPAKFDEALEFGFPERGTTSPMSSVQPSLASELDELSITNTRDDDDEDEDDYLSGPRTPSVTTEGYNPGIVHHGSLDCGVISPYSFQQGKGSIRSMSPDFDASRSMTMRMSLTRSDLRRPEDRLYSMARMQASGVDISHADPLALDPLPVCDDHTGAKGAFAVTPRMTSSSGGGLKKVWKNLRKI</sequence>
<feature type="compositionally biased region" description="Low complexity" evidence="1">
    <location>
        <begin position="326"/>
        <end position="335"/>
    </location>
</feature>
<organism evidence="2 3">
    <name type="scientific">Ramularia collo-cygni</name>
    <dbReference type="NCBI Taxonomy" id="112498"/>
    <lineage>
        <taxon>Eukaryota</taxon>
        <taxon>Fungi</taxon>
        <taxon>Dikarya</taxon>
        <taxon>Ascomycota</taxon>
        <taxon>Pezizomycotina</taxon>
        <taxon>Dothideomycetes</taxon>
        <taxon>Dothideomycetidae</taxon>
        <taxon>Mycosphaerellales</taxon>
        <taxon>Mycosphaerellaceae</taxon>
        <taxon>Ramularia</taxon>
    </lineage>
</organism>
<keyword evidence="3" id="KW-1185">Reference proteome</keyword>
<evidence type="ECO:0000256" key="1">
    <source>
        <dbReference type="SAM" id="MobiDB-lite"/>
    </source>
</evidence>
<evidence type="ECO:0000313" key="3">
    <source>
        <dbReference type="Proteomes" id="UP000225277"/>
    </source>
</evidence>
<feature type="region of interest" description="Disordered" evidence="1">
    <location>
        <begin position="1"/>
        <end position="73"/>
    </location>
</feature>
<dbReference type="AlphaFoldDB" id="A0A2D3UXN7"/>
<feature type="compositionally biased region" description="Pro residues" evidence="1">
    <location>
        <begin position="28"/>
        <end position="37"/>
    </location>
</feature>
<feature type="region of interest" description="Disordered" evidence="1">
    <location>
        <begin position="252"/>
        <end position="342"/>
    </location>
</feature>
<evidence type="ECO:0008006" key="4">
    <source>
        <dbReference type="Google" id="ProtNLM"/>
    </source>
</evidence>
<evidence type="ECO:0000313" key="2">
    <source>
        <dbReference type="EMBL" id="CZT17067.1"/>
    </source>
</evidence>
<proteinExistence type="predicted"/>
<accession>A0A2D3UXN7</accession>
<name>A0A2D3UXN7_9PEZI</name>
<feature type="region of interest" description="Disordered" evidence="1">
    <location>
        <begin position="390"/>
        <end position="419"/>
    </location>
</feature>
<feature type="compositionally biased region" description="Pro residues" evidence="1">
    <location>
        <begin position="305"/>
        <end position="325"/>
    </location>
</feature>
<dbReference type="RefSeq" id="XP_023623960.1">
    <property type="nucleotide sequence ID" value="XM_023768192.1"/>
</dbReference>
<gene>
    <name evidence="2" type="ORF">RCC_02899</name>
</gene>
<dbReference type="OrthoDB" id="5380370at2759"/>